<evidence type="ECO:0000313" key="1">
    <source>
        <dbReference type="EMBL" id="OAP94817.1"/>
    </source>
</evidence>
<organism evidence="1">
    <name type="scientific">Rhizobium leguminosarum</name>
    <dbReference type="NCBI Taxonomy" id="384"/>
    <lineage>
        <taxon>Bacteria</taxon>
        <taxon>Pseudomonadati</taxon>
        <taxon>Pseudomonadota</taxon>
        <taxon>Alphaproteobacteria</taxon>
        <taxon>Hyphomicrobiales</taxon>
        <taxon>Rhizobiaceae</taxon>
        <taxon>Rhizobium/Agrobacterium group</taxon>
        <taxon>Rhizobium</taxon>
    </lineage>
</organism>
<name>A0A179BT03_RHILE</name>
<sequence>MVAEIHVLKMPKDRQAAAIAVRAEAIQPDIAAAVEAERERVLTLVTIAEQAARIGVDVDLAAIISHGAVPDEVREVVIDMASSERDQNYG</sequence>
<dbReference type="EMBL" id="LWBS01000154">
    <property type="protein sequence ID" value="OAP94817.1"/>
    <property type="molecule type" value="Genomic_DNA"/>
</dbReference>
<protein>
    <submittedName>
        <fullName evidence="1">Uncharacterized protein</fullName>
    </submittedName>
</protein>
<dbReference type="AlphaFoldDB" id="A0A179BT03"/>
<comment type="caution">
    <text evidence="1">The sequence shown here is derived from an EMBL/GenBank/DDBJ whole genome shotgun (WGS) entry which is preliminary data.</text>
</comment>
<gene>
    <name evidence="1" type="ORF">A4U53_19620</name>
</gene>
<accession>A0A179BT03</accession>
<proteinExistence type="predicted"/>
<dbReference type="RefSeq" id="WP_064247232.1">
    <property type="nucleotide sequence ID" value="NZ_CAXURF020000001.1"/>
</dbReference>
<reference evidence="1" key="1">
    <citation type="submission" date="2016-04" db="EMBL/GenBank/DDBJ databases">
        <title>Fast-growing isolate from the root nodules of Vavilovia formosa.</title>
        <authorList>
            <person name="Kimeklis A."/>
            <person name="Safronova V."/>
            <person name="Belimov A."/>
            <person name="Andronov E."/>
        </authorList>
    </citation>
    <scope>NUCLEOTIDE SEQUENCE [LARGE SCALE GENOMIC DNA]</scope>
    <source>
        <strain evidence="1">Vaf-46</strain>
    </source>
</reference>